<evidence type="ECO:0000313" key="2">
    <source>
        <dbReference type="EMBL" id="GMT00435.1"/>
    </source>
</evidence>
<feature type="region of interest" description="Disordered" evidence="1">
    <location>
        <begin position="1"/>
        <end position="151"/>
    </location>
</feature>
<comment type="caution">
    <text evidence="2">The sequence shown here is derived from an EMBL/GenBank/DDBJ whole genome shotgun (WGS) entry which is preliminary data.</text>
</comment>
<dbReference type="AlphaFoldDB" id="A0AAV5U2K2"/>
<evidence type="ECO:0000313" key="3">
    <source>
        <dbReference type="Proteomes" id="UP001432027"/>
    </source>
</evidence>
<feature type="compositionally biased region" description="Basic and acidic residues" evidence="1">
    <location>
        <begin position="234"/>
        <end position="245"/>
    </location>
</feature>
<feature type="compositionally biased region" description="Low complexity" evidence="1">
    <location>
        <begin position="50"/>
        <end position="81"/>
    </location>
</feature>
<dbReference type="EMBL" id="BTSX01000005">
    <property type="protein sequence ID" value="GMT00435.1"/>
    <property type="molecule type" value="Genomic_DNA"/>
</dbReference>
<sequence>MRSAVEAAGDQSIPPSSSSLRWSSPLPSNLPPPSSSTTKSPSPMDTQVYQESSELSEQGSSGLEPGPSSSSPCAASSKSPPRQATDVSMEADESARETLNGPFSEGDDPQPSTSRAHLNFVENVVPRKLMKPKLEPLDDDSSRDGFTPLDSLANIKTEAGLARLSEMRSEDSRSEVSNVEAKRYRVSFKVCSKAASRLKRILNSQPMALKRLGIAGVQLEPSGGMVSVAARAKERAAQDATRRPDPIAASLPTPSLPSQPQMRPAPDRNGEGSEGGRGMMGAGVMVPSQSAYPPQSLPLPHGHPGMHPGHMGAPPGHIPIQHPQMVDGPSGSGGPPMGGMHPPPSAIPPHMQQQRQSQPPPTNSPILVNLLNSSAPPPPPVSVGGRPFSPYTPAYPGGGGGGG</sequence>
<reference evidence="2" key="1">
    <citation type="submission" date="2023-10" db="EMBL/GenBank/DDBJ databases">
        <title>Genome assembly of Pristionchus species.</title>
        <authorList>
            <person name="Yoshida K."/>
            <person name="Sommer R.J."/>
        </authorList>
    </citation>
    <scope>NUCLEOTIDE SEQUENCE</scope>
    <source>
        <strain evidence="2">RS0144</strain>
    </source>
</reference>
<feature type="compositionally biased region" description="Basic and acidic residues" evidence="1">
    <location>
        <begin position="132"/>
        <end position="143"/>
    </location>
</feature>
<accession>A0AAV5U2K2</accession>
<protein>
    <submittedName>
        <fullName evidence="2">Uncharacterized protein</fullName>
    </submittedName>
</protein>
<feature type="compositionally biased region" description="Low complexity" evidence="1">
    <location>
        <begin position="12"/>
        <end position="27"/>
    </location>
</feature>
<evidence type="ECO:0000256" key="1">
    <source>
        <dbReference type="SAM" id="MobiDB-lite"/>
    </source>
</evidence>
<name>A0AAV5U2K2_9BILA</name>
<feature type="compositionally biased region" description="Low complexity" evidence="1">
    <location>
        <begin position="246"/>
        <end position="261"/>
    </location>
</feature>
<organism evidence="2 3">
    <name type="scientific">Pristionchus entomophagus</name>
    <dbReference type="NCBI Taxonomy" id="358040"/>
    <lineage>
        <taxon>Eukaryota</taxon>
        <taxon>Metazoa</taxon>
        <taxon>Ecdysozoa</taxon>
        <taxon>Nematoda</taxon>
        <taxon>Chromadorea</taxon>
        <taxon>Rhabditida</taxon>
        <taxon>Rhabditina</taxon>
        <taxon>Diplogasteromorpha</taxon>
        <taxon>Diplogasteroidea</taxon>
        <taxon>Neodiplogasteridae</taxon>
        <taxon>Pristionchus</taxon>
    </lineage>
</organism>
<feature type="compositionally biased region" description="Gly residues" evidence="1">
    <location>
        <begin position="272"/>
        <end position="281"/>
    </location>
</feature>
<feature type="non-terminal residue" evidence="2">
    <location>
        <position position="403"/>
    </location>
</feature>
<dbReference type="Proteomes" id="UP001432027">
    <property type="component" value="Unassembled WGS sequence"/>
</dbReference>
<feature type="region of interest" description="Disordered" evidence="1">
    <location>
        <begin position="234"/>
        <end position="403"/>
    </location>
</feature>
<gene>
    <name evidence="2" type="ORF">PENTCL1PPCAC_22609</name>
</gene>
<keyword evidence="3" id="KW-1185">Reference proteome</keyword>
<proteinExistence type="predicted"/>
<feature type="compositionally biased region" description="Low complexity" evidence="1">
    <location>
        <begin position="298"/>
        <end position="320"/>
    </location>
</feature>